<dbReference type="PANTHER" id="PTHR46179">
    <property type="entry name" value="ZINC FINGER PROTEIN"/>
    <property type="match status" value="1"/>
</dbReference>
<dbReference type="GO" id="GO:0005634">
    <property type="term" value="C:nucleus"/>
    <property type="evidence" value="ECO:0007669"/>
    <property type="project" value="UniProtKB-SubCell"/>
</dbReference>
<evidence type="ECO:0000313" key="17">
    <source>
        <dbReference type="Proteomes" id="UP000319801"/>
    </source>
</evidence>
<dbReference type="GO" id="GO:0003723">
    <property type="term" value="F:RNA binding"/>
    <property type="evidence" value="ECO:0007669"/>
    <property type="project" value="UniProtKB-KW"/>
</dbReference>
<evidence type="ECO:0000256" key="1">
    <source>
        <dbReference type="ARBA" id="ARBA00004123"/>
    </source>
</evidence>
<keyword evidence="3" id="KW-0479">Metal-binding</keyword>
<evidence type="ECO:0000256" key="12">
    <source>
        <dbReference type="ARBA" id="ARBA00040434"/>
    </source>
</evidence>
<dbReference type="EMBL" id="VCAZ01000024">
    <property type="protein sequence ID" value="TSK98437.1"/>
    <property type="molecule type" value="Genomic_DNA"/>
</dbReference>
<accession>A0A556TWI8</accession>
<dbReference type="SUPFAM" id="SSF57667">
    <property type="entry name" value="beta-beta-alpha zinc fingers"/>
    <property type="match status" value="5"/>
</dbReference>
<evidence type="ECO:0000256" key="5">
    <source>
        <dbReference type="ARBA" id="ARBA00022771"/>
    </source>
</evidence>
<sequence length="250" mass="28916">MGERLKNPANYFVCSFSNCKASFSKSWKLEAHYCKHTGLRPFACDSCDKSFCTRYQLTRHNLSHSGEKPYQCSYEGCGKMYASFNKLKKHENVHNGYPCAEDGCTFQGKTWSEYQAHRKVEHRVALPCDSCEKVFHNLWVLKKHKLFVHTGVRRIFECTKEGCTKTYTRQFNLQNHILSFHEGKRDFICPRDGCGKAFAMEESLKRHSVVHDPQKKKMQKTTKKGKKPKATVSKPHKISAQLQNLSLNKP</sequence>
<keyword evidence="4" id="KW-0677">Repeat</keyword>
<gene>
    <name evidence="16" type="ORF">Baya_5351</name>
</gene>
<keyword evidence="11" id="KW-0539">Nucleus</keyword>
<comment type="subcellular location">
    <subcellularLocation>
        <location evidence="1">Nucleus</location>
    </subcellularLocation>
</comment>
<organism evidence="16 17">
    <name type="scientific">Bagarius yarrelli</name>
    <name type="common">Goonch</name>
    <name type="synonym">Bagrus yarrelli</name>
    <dbReference type="NCBI Taxonomy" id="175774"/>
    <lineage>
        <taxon>Eukaryota</taxon>
        <taxon>Metazoa</taxon>
        <taxon>Chordata</taxon>
        <taxon>Craniata</taxon>
        <taxon>Vertebrata</taxon>
        <taxon>Euteleostomi</taxon>
        <taxon>Actinopterygii</taxon>
        <taxon>Neopterygii</taxon>
        <taxon>Teleostei</taxon>
        <taxon>Ostariophysi</taxon>
        <taxon>Siluriformes</taxon>
        <taxon>Sisoridae</taxon>
        <taxon>Sisorinae</taxon>
        <taxon>Bagarius</taxon>
    </lineage>
</organism>
<dbReference type="Gene3D" id="3.30.160.60">
    <property type="entry name" value="Classic Zinc Finger"/>
    <property type="match status" value="6"/>
</dbReference>
<reference evidence="16 17" key="1">
    <citation type="journal article" date="2019" name="Genome Biol. Evol.">
        <title>Whole-Genome Sequencing of the Giant Devil Catfish, Bagarius yarrelli.</title>
        <authorList>
            <person name="Jiang W."/>
            <person name="Lv Y."/>
            <person name="Cheng L."/>
            <person name="Yang K."/>
            <person name="Chao B."/>
            <person name="Wang X."/>
            <person name="Li Y."/>
            <person name="Pan X."/>
            <person name="You X."/>
            <person name="Zhang Y."/>
            <person name="Yang J."/>
            <person name="Li J."/>
            <person name="Zhang X."/>
            <person name="Liu S."/>
            <person name="Sun C."/>
            <person name="Yang J."/>
            <person name="Shi Q."/>
        </authorList>
    </citation>
    <scope>NUCLEOTIDE SEQUENCE [LARGE SCALE GENOMIC DNA]</scope>
    <source>
        <strain evidence="16">JWS20170419001</strain>
        <tissue evidence="16">Muscle</tissue>
    </source>
</reference>
<dbReference type="GO" id="GO:0008270">
    <property type="term" value="F:zinc ion binding"/>
    <property type="evidence" value="ECO:0007669"/>
    <property type="project" value="UniProtKB-KW"/>
</dbReference>
<keyword evidence="9" id="KW-0238">DNA-binding</keyword>
<feature type="compositionally biased region" description="Basic and acidic residues" evidence="14">
    <location>
        <begin position="206"/>
        <end position="215"/>
    </location>
</feature>
<evidence type="ECO:0000259" key="15">
    <source>
        <dbReference type="PROSITE" id="PS50157"/>
    </source>
</evidence>
<feature type="domain" description="C2H2-type" evidence="15">
    <location>
        <begin position="187"/>
        <end position="216"/>
    </location>
</feature>
<evidence type="ECO:0000256" key="3">
    <source>
        <dbReference type="ARBA" id="ARBA00022723"/>
    </source>
</evidence>
<dbReference type="FunFam" id="3.30.160.60:FF:001102">
    <property type="entry name" value="Transcription factor IIIA"/>
    <property type="match status" value="1"/>
</dbReference>
<dbReference type="FunFam" id="3.30.160.60:FF:002343">
    <property type="entry name" value="Zinc finger protein 33A"/>
    <property type="match status" value="1"/>
</dbReference>
<evidence type="ECO:0000256" key="10">
    <source>
        <dbReference type="ARBA" id="ARBA00023163"/>
    </source>
</evidence>
<keyword evidence="2" id="KW-0690">Ribosome biogenesis</keyword>
<feature type="domain" description="C2H2-type" evidence="15">
    <location>
        <begin position="70"/>
        <end position="96"/>
    </location>
</feature>
<evidence type="ECO:0000256" key="9">
    <source>
        <dbReference type="ARBA" id="ARBA00023125"/>
    </source>
</evidence>
<evidence type="ECO:0000256" key="4">
    <source>
        <dbReference type="ARBA" id="ARBA00022737"/>
    </source>
</evidence>
<evidence type="ECO:0000313" key="16">
    <source>
        <dbReference type="EMBL" id="TSK98437.1"/>
    </source>
</evidence>
<keyword evidence="10" id="KW-0804">Transcription</keyword>
<dbReference type="PANTHER" id="PTHR46179:SF1">
    <property type="entry name" value="TRANSCRIPTION FACTOR IIIA"/>
    <property type="match status" value="1"/>
</dbReference>
<dbReference type="InterPro" id="IPR013087">
    <property type="entry name" value="Znf_C2H2_type"/>
</dbReference>
<evidence type="ECO:0000256" key="11">
    <source>
        <dbReference type="ARBA" id="ARBA00023242"/>
    </source>
</evidence>
<keyword evidence="8" id="KW-0805">Transcription regulation</keyword>
<protein>
    <recommendedName>
        <fullName evidence="12">Transcription factor IIIA</fullName>
    </recommendedName>
</protein>
<feature type="compositionally biased region" description="Basic residues" evidence="14">
    <location>
        <begin position="216"/>
        <end position="237"/>
    </location>
</feature>
<dbReference type="AlphaFoldDB" id="A0A556TWI8"/>
<feature type="domain" description="C2H2-type" evidence="15">
    <location>
        <begin position="42"/>
        <end position="69"/>
    </location>
</feature>
<dbReference type="SMART" id="SM00355">
    <property type="entry name" value="ZnF_C2H2"/>
    <property type="match status" value="7"/>
</dbReference>
<keyword evidence="5 13" id="KW-0863">Zinc-finger</keyword>
<feature type="region of interest" description="Disordered" evidence="14">
    <location>
        <begin position="206"/>
        <end position="250"/>
    </location>
</feature>
<keyword evidence="17" id="KW-1185">Reference proteome</keyword>
<dbReference type="PROSITE" id="PS00028">
    <property type="entry name" value="ZINC_FINGER_C2H2_1"/>
    <property type="match status" value="6"/>
</dbReference>
<dbReference type="InterPro" id="IPR051061">
    <property type="entry name" value="Zinc_finger_trans_reg"/>
</dbReference>
<feature type="domain" description="C2H2-type" evidence="15">
    <location>
        <begin position="156"/>
        <end position="186"/>
    </location>
</feature>
<dbReference type="GO" id="GO:0003677">
    <property type="term" value="F:DNA binding"/>
    <property type="evidence" value="ECO:0007669"/>
    <property type="project" value="UniProtKB-KW"/>
</dbReference>
<evidence type="ECO:0000256" key="13">
    <source>
        <dbReference type="PROSITE-ProRule" id="PRU00042"/>
    </source>
</evidence>
<evidence type="ECO:0000256" key="14">
    <source>
        <dbReference type="SAM" id="MobiDB-lite"/>
    </source>
</evidence>
<dbReference type="Proteomes" id="UP000319801">
    <property type="component" value="Unassembled WGS sequence"/>
</dbReference>
<dbReference type="OrthoDB" id="2687452at2759"/>
<evidence type="ECO:0000256" key="8">
    <source>
        <dbReference type="ARBA" id="ARBA00023015"/>
    </source>
</evidence>
<comment type="caution">
    <text evidence="16">The sequence shown here is derived from an EMBL/GenBank/DDBJ whole genome shotgun (WGS) entry which is preliminary data.</text>
</comment>
<dbReference type="PROSITE" id="PS50157">
    <property type="entry name" value="ZINC_FINGER_C2H2_2"/>
    <property type="match status" value="6"/>
</dbReference>
<feature type="domain" description="C2H2-type" evidence="15">
    <location>
        <begin position="126"/>
        <end position="154"/>
    </location>
</feature>
<feature type="domain" description="C2H2-type" evidence="15">
    <location>
        <begin position="12"/>
        <end position="41"/>
    </location>
</feature>
<evidence type="ECO:0000256" key="2">
    <source>
        <dbReference type="ARBA" id="ARBA00022517"/>
    </source>
</evidence>
<proteinExistence type="predicted"/>
<dbReference type="InterPro" id="IPR054599">
    <property type="entry name" value="TFIIIA_Zfn-C2H2"/>
</dbReference>
<dbReference type="Pfam" id="PF00096">
    <property type="entry name" value="zf-C2H2"/>
    <property type="match status" value="3"/>
</dbReference>
<evidence type="ECO:0000256" key="7">
    <source>
        <dbReference type="ARBA" id="ARBA00022884"/>
    </source>
</evidence>
<keyword evidence="7" id="KW-0694">RNA-binding</keyword>
<dbReference type="InterPro" id="IPR036236">
    <property type="entry name" value="Znf_C2H2_sf"/>
</dbReference>
<feature type="compositionally biased region" description="Polar residues" evidence="14">
    <location>
        <begin position="240"/>
        <end position="250"/>
    </location>
</feature>
<dbReference type="GO" id="GO:0042254">
    <property type="term" value="P:ribosome biogenesis"/>
    <property type="evidence" value="ECO:0007669"/>
    <property type="project" value="UniProtKB-KW"/>
</dbReference>
<dbReference type="Pfam" id="PF22110">
    <property type="entry name" value="TFIIIA_zf-C2H2"/>
    <property type="match status" value="1"/>
</dbReference>
<name>A0A556TWI8_BAGYA</name>
<keyword evidence="6" id="KW-0862">Zinc</keyword>
<evidence type="ECO:0000256" key="6">
    <source>
        <dbReference type="ARBA" id="ARBA00022833"/>
    </source>
</evidence>